<organism evidence="1">
    <name type="scientific">freshwater metagenome</name>
    <dbReference type="NCBI Taxonomy" id="449393"/>
    <lineage>
        <taxon>unclassified sequences</taxon>
        <taxon>metagenomes</taxon>
        <taxon>ecological metagenomes</taxon>
    </lineage>
</organism>
<gene>
    <name evidence="1" type="ORF">UFOPK2761_02116</name>
</gene>
<sequence>MEPVRAARRLREGGPERRALRLLADGCEQSHRDDRYRVEDPDNADLEDVDLWLVGESPEGLPLLLVVAPVGGSTAVLRYFRTLGAGPAHSNARYLGTAVLVEELARRGVVARFARTSSGGGACRARTSTGGAAQTRLTQ</sequence>
<name>A0A6J6U3U1_9ZZZZ</name>
<dbReference type="EMBL" id="CAEZYQ010000016">
    <property type="protein sequence ID" value="CAB4753277.1"/>
    <property type="molecule type" value="Genomic_DNA"/>
</dbReference>
<dbReference type="AlphaFoldDB" id="A0A6J6U3U1"/>
<accession>A0A6J6U3U1</accession>
<proteinExistence type="predicted"/>
<protein>
    <submittedName>
        <fullName evidence="1">Unannotated protein</fullName>
    </submittedName>
</protein>
<evidence type="ECO:0000313" key="1">
    <source>
        <dbReference type="EMBL" id="CAB4753277.1"/>
    </source>
</evidence>
<reference evidence="1" key="1">
    <citation type="submission" date="2020-05" db="EMBL/GenBank/DDBJ databases">
        <authorList>
            <person name="Chiriac C."/>
            <person name="Salcher M."/>
            <person name="Ghai R."/>
            <person name="Kavagutti S V."/>
        </authorList>
    </citation>
    <scope>NUCLEOTIDE SEQUENCE</scope>
</reference>